<evidence type="ECO:0000313" key="2">
    <source>
        <dbReference type="Proteomes" id="UP000466694"/>
    </source>
</evidence>
<protein>
    <submittedName>
        <fullName evidence="1">Uncharacterized protein</fullName>
    </submittedName>
</protein>
<dbReference type="AlphaFoldDB" id="A0A844ACG6"/>
<dbReference type="EMBL" id="WISZ01000110">
    <property type="protein sequence ID" value="MQX09336.1"/>
    <property type="molecule type" value="Genomic_DNA"/>
</dbReference>
<sequence length="75" mass="9048">MGHHQCERRSQRGQCPIGIRRQPKHRLRHPAEAFLSITHWKAWNVLHPATLLHDSLNRNRFKDKIMQHFKVLQRP</sequence>
<accession>A0A844ACG6</accession>
<name>A0A844ACG6_RHIFR</name>
<organism evidence="1 2">
    <name type="scientific">Rhizobium fredii</name>
    <name type="common">Sinorhizobium fredii</name>
    <dbReference type="NCBI Taxonomy" id="380"/>
    <lineage>
        <taxon>Bacteria</taxon>
        <taxon>Pseudomonadati</taxon>
        <taxon>Pseudomonadota</taxon>
        <taxon>Alphaproteobacteria</taxon>
        <taxon>Hyphomicrobiales</taxon>
        <taxon>Rhizobiaceae</taxon>
        <taxon>Sinorhizobium/Ensifer group</taxon>
        <taxon>Sinorhizobium</taxon>
    </lineage>
</organism>
<comment type="caution">
    <text evidence="1">The sequence shown here is derived from an EMBL/GenBank/DDBJ whole genome shotgun (WGS) entry which is preliminary data.</text>
</comment>
<proteinExistence type="predicted"/>
<evidence type="ECO:0000313" key="1">
    <source>
        <dbReference type="EMBL" id="MQX09336.1"/>
    </source>
</evidence>
<dbReference type="Proteomes" id="UP000466694">
    <property type="component" value="Unassembled WGS sequence"/>
</dbReference>
<gene>
    <name evidence="1" type="ORF">GHK48_13890</name>
</gene>
<reference evidence="1 2" key="1">
    <citation type="journal article" date="2013" name="Genome Biol.">
        <title>Comparative genomics of the core and accessory genomes of 48 Sinorhizobium strains comprising five genospecies.</title>
        <authorList>
            <person name="Sugawara M."/>
            <person name="Epstein B."/>
            <person name="Badgley B.D."/>
            <person name="Unno T."/>
            <person name="Xu L."/>
            <person name="Reese J."/>
            <person name="Gyaneshwar P."/>
            <person name="Denny R."/>
            <person name="Mudge J."/>
            <person name="Bharti A.K."/>
            <person name="Farmer A.D."/>
            <person name="May G.D."/>
            <person name="Woodward J.E."/>
            <person name="Medigue C."/>
            <person name="Vallenet D."/>
            <person name="Lajus A."/>
            <person name="Rouy Z."/>
            <person name="Martinez-Vaz B."/>
            <person name="Tiffin P."/>
            <person name="Young N.D."/>
            <person name="Sadowsky M.J."/>
        </authorList>
    </citation>
    <scope>NUCLEOTIDE SEQUENCE [LARGE SCALE GENOMIC DNA]</scope>
    <source>
        <strain evidence="1 2">USDA205</strain>
    </source>
</reference>